<sequence length="209" mass="23197">MSDTGYGDFEFERRFWVRDLPLDLLDESPTVIVQSYYLADEGYALRVRVQTSGGAPALDPALTPVQVLDAYEDRFDFCAVTVKGPMNSGTRYEAERELDVAVGLQLVRRGGERIAKTRHSVWLGDDGWVVDVFAGANAPLVVAEVERGGPVTDLVVPSFCVTEVTDDRRFANDGLARVPYGAWADEYERELARTGPRFLHGLGHTRRGD</sequence>
<dbReference type="PANTHER" id="PTHR40114:SF1">
    <property type="entry name" value="SLR0698 PROTEIN"/>
    <property type="match status" value="1"/>
</dbReference>
<dbReference type="Gene3D" id="2.40.320.10">
    <property type="entry name" value="Hypothetical Protein Pfu-838710-001"/>
    <property type="match status" value="1"/>
</dbReference>
<organism evidence="2 3">
    <name type="scientific">Cellulomonas fulva</name>
    <dbReference type="NCBI Taxonomy" id="2835530"/>
    <lineage>
        <taxon>Bacteria</taxon>
        <taxon>Bacillati</taxon>
        <taxon>Actinomycetota</taxon>
        <taxon>Actinomycetes</taxon>
        <taxon>Micrococcales</taxon>
        <taxon>Cellulomonadaceae</taxon>
        <taxon>Cellulomonas</taxon>
    </lineage>
</organism>
<dbReference type="PANTHER" id="PTHR40114">
    <property type="entry name" value="SLR0698 PROTEIN"/>
    <property type="match status" value="1"/>
</dbReference>
<keyword evidence="3" id="KW-1185">Reference proteome</keyword>
<evidence type="ECO:0000313" key="2">
    <source>
        <dbReference type="EMBL" id="MBT0994718.1"/>
    </source>
</evidence>
<dbReference type="Proteomes" id="UP000722125">
    <property type="component" value="Unassembled WGS sequence"/>
</dbReference>
<dbReference type="SUPFAM" id="SSF55154">
    <property type="entry name" value="CYTH-like phosphatases"/>
    <property type="match status" value="1"/>
</dbReference>
<name>A0ABS5TZY6_9CELL</name>
<comment type="caution">
    <text evidence="2">The sequence shown here is derived from an EMBL/GenBank/DDBJ whole genome shotgun (WGS) entry which is preliminary data.</text>
</comment>
<evidence type="ECO:0000259" key="1">
    <source>
        <dbReference type="SMART" id="SM01118"/>
    </source>
</evidence>
<proteinExistence type="predicted"/>
<dbReference type="PIRSF" id="PIRSF016487">
    <property type="entry name" value="CYTH_UCP016487"/>
    <property type="match status" value="1"/>
</dbReference>
<dbReference type="RefSeq" id="WP_214350124.1">
    <property type="nucleotide sequence ID" value="NZ_JAHBOH010000001.1"/>
</dbReference>
<dbReference type="SMART" id="SM01118">
    <property type="entry name" value="CYTH"/>
    <property type="match status" value="1"/>
</dbReference>
<protein>
    <recommendedName>
        <fullName evidence="1">CYTH domain-containing protein</fullName>
    </recommendedName>
</protein>
<evidence type="ECO:0000313" key="3">
    <source>
        <dbReference type="Proteomes" id="UP000722125"/>
    </source>
</evidence>
<gene>
    <name evidence="2" type="ORF">KIN34_10520</name>
</gene>
<dbReference type="InterPro" id="IPR033469">
    <property type="entry name" value="CYTH-like_dom_sf"/>
</dbReference>
<reference evidence="2 3" key="1">
    <citation type="submission" date="2021-05" db="EMBL/GenBank/DDBJ databases">
        <title>Description of Cellulomonas sp. DKR-3 sp. nov.</title>
        <authorList>
            <person name="Dahal R.H."/>
            <person name="Chaudhary D.K."/>
        </authorList>
    </citation>
    <scope>NUCLEOTIDE SEQUENCE [LARGE SCALE GENOMIC DNA]</scope>
    <source>
        <strain evidence="2 3">DKR-3</strain>
    </source>
</reference>
<accession>A0ABS5TZY6</accession>
<dbReference type="EMBL" id="JAHBOH010000001">
    <property type="protein sequence ID" value="MBT0994718.1"/>
    <property type="molecule type" value="Genomic_DNA"/>
</dbReference>
<dbReference type="InterPro" id="IPR023577">
    <property type="entry name" value="CYTH_domain"/>
</dbReference>
<dbReference type="InterPro" id="IPR012042">
    <property type="entry name" value="NeuTTM/CthTTM-like"/>
</dbReference>
<feature type="domain" description="CYTH" evidence="1">
    <location>
        <begin position="8"/>
        <end position="177"/>
    </location>
</feature>